<evidence type="ECO:0000313" key="1">
    <source>
        <dbReference type="EMBL" id="EFX86201.1"/>
    </source>
</evidence>
<proteinExistence type="predicted"/>
<organism evidence="1 2">
    <name type="scientific">Daphnia pulex</name>
    <name type="common">Water flea</name>
    <dbReference type="NCBI Taxonomy" id="6669"/>
    <lineage>
        <taxon>Eukaryota</taxon>
        <taxon>Metazoa</taxon>
        <taxon>Ecdysozoa</taxon>
        <taxon>Arthropoda</taxon>
        <taxon>Crustacea</taxon>
        <taxon>Branchiopoda</taxon>
        <taxon>Diplostraca</taxon>
        <taxon>Cladocera</taxon>
        <taxon>Anomopoda</taxon>
        <taxon>Daphniidae</taxon>
        <taxon>Daphnia</taxon>
    </lineage>
</organism>
<dbReference type="AlphaFoldDB" id="E9G287"/>
<dbReference type="InterPro" id="IPR009218">
    <property type="entry name" value="HD_phosphohydro"/>
</dbReference>
<dbReference type="KEGG" id="dpx:DAPPUDRAFT_222205"/>
<dbReference type="EMBL" id="GL732530">
    <property type="protein sequence ID" value="EFX86201.1"/>
    <property type="molecule type" value="Genomic_DNA"/>
</dbReference>
<gene>
    <name evidence="1" type="ORF">DAPPUDRAFT_222205</name>
</gene>
<sequence>MEHRWNQLTEKLIASVSVREKWWNRICLALTGKEGRRHYYNLENLEKRFTLFETISHRLCNPQAVALAMFLQHLHYDPRLPGISEELTLATLEEFIADAEQAIPELISDLRELIEAALINSTPVHLTPEAVGSGDVHYFLDIDMAVLGSSSSEYAETLTMMREEYGFTSDVDYFELRLKVLRYFLQIPNIYATEDFRNRYNEKARDNIINEISNIEDRLKTIRASP</sequence>
<accession>E9G287</accession>
<dbReference type="PIRSF" id="PIRSF035170">
    <property type="entry name" value="HD_phosphohydro"/>
    <property type="match status" value="1"/>
</dbReference>
<dbReference type="OrthoDB" id="330671at2759"/>
<keyword evidence="2" id="KW-1185">Reference proteome</keyword>
<dbReference type="HOGENOM" id="CLU_051795_2_0_1"/>
<dbReference type="InParanoid" id="E9G287"/>
<dbReference type="eggNOG" id="ENOG502RZFA">
    <property type="taxonomic scope" value="Eukaryota"/>
</dbReference>
<name>E9G287_DAPPU</name>
<dbReference type="PhylomeDB" id="E9G287"/>
<dbReference type="Proteomes" id="UP000000305">
    <property type="component" value="Unassembled WGS sequence"/>
</dbReference>
<dbReference type="OMA" id="EPHRAYH"/>
<dbReference type="PANTHER" id="PTHR21174">
    <property type="match status" value="1"/>
</dbReference>
<reference evidence="1 2" key="1">
    <citation type="journal article" date="2011" name="Science">
        <title>The ecoresponsive genome of Daphnia pulex.</title>
        <authorList>
            <person name="Colbourne J.K."/>
            <person name="Pfrender M.E."/>
            <person name="Gilbert D."/>
            <person name="Thomas W.K."/>
            <person name="Tucker A."/>
            <person name="Oakley T.H."/>
            <person name="Tokishita S."/>
            <person name="Aerts A."/>
            <person name="Arnold G.J."/>
            <person name="Basu M.K."/>
            <person name="Bauer D.J."/>
            <person name="Caceres C.E."/>
            <person name="Carmel L."/>
            <person name="Casola C."/>
            <person name="Choi J.H."/>
            <person name="Detter J.C."/>
            <person name="Dong Q."/>
            <person name="Dusheyko S."/>
            <person name="Eads B.D."/>
            <person name="Frohlich T."/>
            <person name="Geiler-Samerotte K.A."/>
            <person name="Gerlach D."/>
            <person name="Hatcher P."/>
            <person name="Jogdeo S."/>
            <person name="Krijgsveld J."/>
            <person name="Kriventseva E.V."/>
            <person name="Kultz D."/>
            <person name="Laforsch C."/>
            <person name="Lindquist E."/>
            <person name="Lopez J."/>
            <person name="Manak J.R."/>
            <person name="Muller J."/>
            <person name="Pangilinan J."/>
            <person name="Patwardhan R.P."/>
            <person name="Pitluck S."/>
            <person name="Pritham E.J."/>
            <person name="Rechtsteiner A."/>
            <person name="Rho M."/>
            <person name="Rogozin I.B."/>
            <person name="Sakarya O."/>
            <person name="Salamov A."/>
            <person name="Schaack S."/>
            <person name="Shapiro H."/>
            <person name="Shiga Y."/>
            <person name="Skalitzky C."/>
            <person name="Smith Z."/>
            <person name="Souvorov A."/>
            <person name="Sung W."/>
            <person name="Tang Z."/>
            <person name="Tsuchiya D."/>
            <person name="Tu H."/>
            <person name="Vos H."/>
            <person name="Wang M."/>
            <person name="Wolf Y.I."/>
            <person name="Yamagata H."/>
            <person name="Yamada T."/>
            <person name="Ye Y."/>
            <person name="Shaw J.R."/>
            <person name="Andrews J."/>
            <person name="Crease T.J."/>
            <person name="Tang H."/>
            <person name="Lucas S.M."/>
            <person name="Robertson H.M."/>
            <person name="Bork P."/>
            <person name="Koonin E.V."/>
            <person name="Zdobnov E.M."/>
            <person name="Grigoriev I.V."/>
            <person name="Lynch M."/>
            <person name="Boore J.L."/>
        </authorList>
    </citation>
    <scope>NUCLEOTIDE SEQUENCE [LARGE SCALE GENOMIC DNA]</scope>
</reference>
<protein>
    <submittedName>
        <fullName evidence="1">Uncharacterized protein</fullName>
    </submittedName>
</protein>
<dbReference type="PANTHER" id="PTHR21174:SF0">
    <property type="entry name" value="HD PHOSPHOHYDROLASE FAMILY PROTEIN-RELATED"/>
    <property type="match status" value="1"/>
</dbReference>
<evidence type="ECO:0000313" key="2">
    <source>
        <dbReference type="Proteomes" id="UP000000305"/>
    </source>
</evidence>